<feature type="transmembrane region" description="Helical" evidence="1">
    <location>
        <begin position="238"/>
        <end position="258"/>
    </location>
</feature>
<dbReference type="OrthoDB" id="5493434at2"/>
<proteinExistence type="predicted"/>
<sequence>MNRAYRNAEDAGIGRETHAEGFSLVRDDVLYRLQRRLGLIPAGGLGVARRALCYSMVAWLPLVVWAVVHGRVTGQGGESLFGHYAIHVRCLIGIPLLILAEGIAHGVVPLCLRQFTRSGLVDEALAPRFREIVEGAAKLRDRTYPWVIIGGLVLGWTLAVSVAPNRDEIGWGDLGGATGFATWWFLLVSRPLFNVLLLAWLWRLLLTAIVLTRIARLPLRLVPTHPDRVGGLSFLNRVQFIFAPFSFAVSAVMAAAWAHEVMYHGVAIPSLYPQMGTLVLVLTLVTLLPMFGFVPLLARTRKWALLDYGALLAEHNRKVDRRWIHGEPGQADDPLLDAPELGPVADTHAIYAAVAGMRSSLVDKRALLATALPAALPMLMLASSQLPLKSTLGKLLMTLL</sequence>
<accession>A0A975X617</accession>
<protein>
    <recommendedName>
        <fullName evidence="4">Transmembrane protein</fullName>
    </recommendedName>
</protein>
<feature type="transmembrane region" description="Helical" evidence="1">
    <location>
        <begin position="366"/>
        <end position="388"/>
    </location>
</feature>
<evidence type="ECO:0000256" key="1">
    <source>
        <dbReference type="SAM" id="Phobius"/>
    </source>
</evidence>
<feature type="transmembrane region" description="Helical" evidence="1">
    <location>
        <begin position="144"/>
        <end position="163"/>
    </location>
</feature>
<dbReference type="Proteomes" id="UP000256780">
    <property type="component" value="Chromosome CBM2587_b"/>
</dbReference>
<gene>
    <name evidence="2" type="ORF">CBM2587_B10154</name>
</gene>
<dbReference type="AlphaFoldDB" id="A0A975X617"/>
<comment type="caution">
    <text evidence="2">The sequence shown here is derived from an EMBL/GenBank/DDBJ whole genome shotgun (WGS) entry which is preliminary data.</text>
</comment>
<dbReference type="RefSeq" id="WP_116357924.1">
    <property type="nucleotide sequence ID" value="NZ_JASNFM010000009.1"/>
</dbReference>
<evidence type="ECO:0008006" key="4">
    <source>
        <dbReference type="Google" id="ProtNLM"/>
    </source>
</evidence>
<evidence type="ECO:0000313" key="3">
    <source>
        <dbReference type="Proteomes" id="UP000256780"/>
    </source>
</evidence>
<evidence type="ECO:0000313" key="2">
    <source>
        <dbReference type="EMBL" id="SOY57783.1"/>
    </source>
</evidence>
<feature type="transmembrane region" description="Helical" evidence="1">
    <location>
        <begin position="51"/>
        <end position="72"/>
    </location>
</feature>
<dbReference type="EMBL" id="OFSQ01000029">
    <property type="protein sequence ID" value="SOY57783.1"/>
    <property type="molecule type" value="Genomic_DNA"/>
</dbReference>
<feature type="transmembrane region" description="Helical" evidence="1">
    <location>
        <begin position="278"/>
        <end position="298"/>
    </location>
</feature>
<keyword evidence="1" id="KW-1133">Transmembrane helix</keyword>
<feature type="transmembrane region" description="Helical" evidence="1">
    <location>
        <begin position="84"/>
        <end position="108"/>
    </location>
</feature>
<keyword evidence="1" id="KW-0812">Transmembrane</keyword>
<name>A0A975X617_9BURK</name>
<keyword evidence="1" id="KW-0472">Membrane</keyword>
<reference evidence="2 3" key="1">
    <citation type="submission" date="2018-01" db="EMBL/GenBank/DDBJ databases">
        <authorList>
            <person name="Clerissi C."/>
        </authorList>
    </citation>
    <scope>NUCLEOTIDE SEQUENCE [LARGE SCALE GENOMIC DNA]</scope>
    <source>
        <strain evidence="2">Cupriavidus sp. LMG 19464</strain>
    </source>
</reference>
<organism evidence="2 3">
    <name type="scientific">Cupriavidus taiwanensis</name>
    <dbReference type="NCBI Taxonomy" id="164546"/>
    <lineage>
        <taxon>Bacteria</taxon>
        <taxon>Pseudomonadati</taxon>
        <taxon>Pseudomonadota</taxon>
        <taxon>Betaproteobacteria</taxon>
        <taxon>Burkholderiales</taxon>
        <taxon>Burkholderiaceae</taxon>
        <taxon>Cupriavidus</taxon>
    </lineage>
</organism>
<feature type="transmembrane region" description="Helical" evidence="1">
    <location>
        <begin position="183"/>
        <end position="211"/>
    </location>
</feature>